<dbReference type="Proteomes" id="UP000635387">
    <property type="component" value="Unassembled WGS sequence"/>
</dbReference>
<evidence type="ECO:0000313" key="3">
    <source>
        <dbReference type="Proteomes" id="UP000635387"/>
    </source>
</evidence>
<evidence type="ECO:0000256" key="1">
    <source>
        <dbReference type="SAM" id="Phobius"/>
    </source>
</evidence>
<feature type="transmembrane region" description="Helical" evidence="1">
    <location>
        <begin position="75"/>
        <end position="93"/>
    </location>
</feature>
<keyword evidence="1" id="KW-0472">Membrane</keyword>
<name>A0ABQ3LM94_9PSEU</name>
<dbReference type="EMBL" id="BNAY01000002">
    <property type="protein sequence ID" value="GHH12371.1"/>
    <property type="molecule type" value="Genomic_DNA"/>
</dbReference>
<evidence type="ECO:0000313" key="2">
    <source>
        <dbReference type="EMBL" id="GHH12371.1"/>
    </source>
</evidence>
<keyword evidence="1" id="KW-1133">Transmembrane helix</keyword>
<protein>
    <submittedName>
        <fullName evidence="2">Membrane protein</fullName>
    </submittedName>
</protein>
<proteinExistence type="predicted"/>
<feature type="transmembrane region" description="Helical" evidence="1">
    <location>
        <begin position="98"/>
        <end position="119"/>
    </location>
</feature>
<accession>A0ABQ3LM94</accession>
<keyword evidence="1" id="KW-0812">Transmembrane</keyword>
<sequence>MCTVTEPKNHPEIDELAAEIDEVGQRAAKTIELGRRGFSIAVLVFVLLIAQLLPWVGEHAGWEVLLGRGGGIPQLFAATSTGIGVFAGAVALVTRRWWLAWVCAAGGWFASVDGMLAIWSQQSSHATGAAGGGPGFGMLLAWFATVALAIYWMRAAFSRS</sequence>
<comment type="caution">
    <text evidence="2">The sequence shown here is derived from an EMBL/GenBank/DDBJ whole genome shotgun (WGS) entry which is preliminary data.</text>
</comment>
<keyword evidence="3" id="KW-1185">Reference proteome</keyword>
<feature type="transmembrane region" description="Helical" evidence="1">
    <location>
        <begin position="139"/>
        <end position="157"/>
    </location>
</feature>
<reference evidence="3" key="1">
    <citation type="journal article" date="2019" name="Int. J. Syst. Evol. Microbiol.">
        <title>The Global Catalogue of Microorganisms (GCM) 10K type strain sequencing project: providing services to taxonomists for standard genome sequencing and annotation.</title>
        <authorList>
            <consortium name="The Broad Institute Genomics Platform"/>
            <consortium name="The Broad Institute Genome Sequencing Center for Infectious Disease"/>
            <person name="Wu L."/>
            <person name="Ma J."/>
        </authorList>
    </citation>
    <scope>NUCLEOTIDE SEQUENCE [LARGE SCALE GENOMIC DNA]</scope>
    <source>
        <strain evidence="3">CGMCC 4.7683</strain>
    </source>
</reference>
<gene>
    <name evidence="2" type="ORF">GCM10017790_23680</name>
</gene>
<feature type="transmembrane region" description="Helical" evidence="1">
    <location>
        <begin position="37"/>
        <end position="55"/>
    </location>
</feature>
<organism evidence="2 3">
    <name type="scientific">Amycolatopsis oliviviridis</name>
    <dbReference type="NCBI Taxonomy" id="1471590"/>
    <lineage>
        <taxon>Bacteria</taxon>
        <taxon>Bacillati</taxon>
        <taxon>Actinomycetota</taxon>
        <taxon>Actinomycetes</taxon>
        <taxon>Pseudonocardiales</taxon>
        <taxon>Pseudonocardiaceae</taxon>
        <taxon>Amycolatopsis</taxon>
    </lineage>
</organism>